<evidence type="ECO:0000256" key="3">
    <source>
        <dbReference type="ARBA" id="ARBA00022833"/>
    </source>
</evidence>
<dbReference type="Pfam" id="PF05485">
    <property type="entry name" value="THAP"/>
    <property type="match status" value="1"/>
</dbReference>
<evidence type="ECO:0000256" key="5">
    <source>
        <dbReference type="PROSITE-ProRule" id="PRU00309"/>
    </source>
</evidence>
<evidence type="ECO:0000256" key="1">
    <source>
        <dbReference type="ARBA" id="ARBA00022723"/>
    </source>
</evidence>
<feature type="domain" description="THAP-type" evidence="6">
    <location>
        <begin position="1"/>
        <end position="68"/>
    </location>
</feature>
<dbReference type="OrthoDB" id="6627436at2759"/>
<keyword evidence="4 5" id="KW-0238">DNA-binding</keyword>
<keyword evidence="2 5" id="KW-0863">Zinc-finger</keyword>
<organism evidence="7 8">
    <name type="scientific">Aphis craccivora</name>
    <name type="common">Cowpea aphid</name>
    <dbReference type="NCBI Taxonomy" id="307492"/>
    <lineage>
        <taxon>Eukaryota</taxon>
        <taxon>Metazoa</taxon>
        <taxon>Ecdysozoa</taxon>
        <taxon>Arthropoda</taxon>
        <taxon>Hexapoda</taxon>
        <taxon>Insecta</taxon>
        <taxon>Pterygota</taxon>
        <taxon>Neoptera</taxon>
        <taxon>Paraneoptera</taxon>
        <taxon>Hemiptera</taxon>
        <taxon>Sternorrhyncha</taxon>
        <taxon>Aphidomorpha</taxon>
        <taxon>Aphidoidea</taxon>
        <taxon>Aphididae</taxon>
        <taxon>Aphidini</taxon>
        <taxon>Aphis</taxon>
        <taxon>Aphis</taxon>
    </lineage>
</organism>
<dbReference type="PROSITE" id="PS50950">
    <property type="entry name" value="ZF_THAP"/>
    <property type="match status" value="1"/>
</dbReference>
<name>A0A6G0W531_APHCR</name>
<sequence length="141" mass="15443">MTSVVCHRFPNPKTNMTRLLNWMQIVGLEKQNSLDVYAKKVICAVHFTADCSSPGTKRLNANAYPSLNLPQNNVTEHTPVVDDAVHLNDSTPAKCTQNNLVDHTPSLDNLIRPSSSTVLNDSMMSGINVLDTSLVEPDQIG</sequence>
<dbReference type="SUPFAM" id="SSF57716">
    <property type="entry name" value="Glucocorticoid receptor-like (DNA-binding domain)"/>
    <property type="match status" value="1"/>
</dbReference>
<dbReference type="InterPro" id="IPR006612">
    <property type="entry name" value="THAP_Znf"/>
</dbReference>
<evidence type="ECO:0000313" key="8">
    <source>
        <dbReference type="Proteomes" id="UP000478052"/>
    </source>
</evidence>
<protein>
    <recommendedName>
        <fullName evidence="6">THAP-type domain-containing protein</fullName>
    </recommendedName>
</protein>
<keyword evidence="3" id="KW-0862">Zinc</keyword>
<accession>A0A6G0W531</accession>
<proteinExistence type="predicted"/>
<dbReference type="Proteomes" id="UP000478052">
    <property type="component" value="Unassembled WGS sequence"/>
</dbReference>
<dbReference type="AlphaFoldDB" id="A0A6G0W531"/>
<evidence type="ECO:0000256" key="4">
    <source>
        <dbReference type="ARBA" id="ARBA00023125"/>
    </source>
</evidence>
<evidence type="ECO:0000256" key="2">
    <source>
        <dbReference type="ARBA" id="ARBA00022771"/>
    </source>
</evidence>
<keyword evidence="1" id="KW-0479">Metal-binding</keyword>
<keyword evidence="8" id="KW-1185">Reference proteome</keyword>
<comment type="caution">
    <text evidence="7">The sequence shown here is derived from an EMBL/GenBank/DDBJ whole genome shotgun (WGS) entry which is preliminary data.</text>
</comment>
<evidence type="ECO:0000313" key="7">
    <source>
        <dbReference type="EMBL" id="KAF0721031.1"/>
    </source>
</evidence>
<dbReference type="SMART" id="SM00692">
    <property type="entry name" value="DM3"/>
    <property type="match status" value="1"/>
</dbReference>
<dbReference type="SMART" id="SM00980">
    <property type="entry name" value="THAP"/>
    <property type="match status" value="1"/>
</dbReference>
<dbReference type="GO" id="GO:0003677">
    <property type="term" value="F:DNA binding"/>
    <property type="evidence" value="ECO:0007669"/>
    <property type="project" value="UniProtKB-UniRule"/>
</dbReference>
<gene>
    <name evidence="7" type="ORF">FWK35_00028000</name>
</gene>
<dbReference type="EMBL" id="VUJU01009324">
    <property type="protein sequence ID" value="KAF0721031.1"/>
    <property type="molecule type" value="Genomic_DNA"/>
</dbReference>
<dbReference type="GO" id="GO:0008270">
    <property type="term" value="F:zinc ion binding"/>
    <property type="evidence" value="ECO:0007669"/>
    <property type="project" value="UniProtKB-KW"/>
</dbReference>
<evidence type="ECO:0000259" key="6">
    <source>
        <dbReference type="PROSITE" id="PS50950"/>
    </source>
</evidence>
<reference evidence="7 8" key="1">
    <citation type="submission" date="2019-08" db="EMBL/GenBank/DDBJ databases">
        <title>Whole genome of Aphis craccivora.</title>
        <authorList>
            <person name="Voronova N.V."/>
            <person name="Shulinski R.S."/>
            <person name="Bandarenka Y.V."/>
            <person name="Zhorov D.G."/>
            <person name="Warner D."/>
        </authorList>
    </citation>
    <scope>NUCLEOTIDE SEQUENCE [LARGE SCALE GENOMIC DNA]</scope>
    <source>
        <strain evidence="7">180601</strain>
        <tissue evidence="7">Whole Body</tissue>
    </source>
</reference>